<evidence type="ECO:0000313" key="2">
    <source>
        <dbReference type="Proteomes" id="UP000006230"/>
    </source>
</evidence>
<name>Q0FLP2_SALBH</name>
<keyword evidence="2" id="KW-1185">Reference proteome</keyword>
<dbReference type="STRING" id="314265.R2601_22756"/>
<protein>
    <submittedName>
        <fullName evidence="1">Uncharacterized protein</fullName>
    </submittedName>
</protein>
<gene>
    <name evidence="1" type="ORF">R2601_22756</name>
</gene>
<reference evidence="1 2" key="1">
    <citation type="journal article" date="2010" name="J. Bacteriol.">
        <title>Genome sequences of Pelagibaca bermudensis HTCC2601T and Maritimibacter alkaliphilus HTCC2654T, the type strains of two marine Roseobacter genera.</title>
        <authorList>
            <person name="Thrash J.C."/>
            <person name="Cho J.C."/>
            <person name="Ferriera S."/>
            <person name="Johnson J."/>
            <person name="Vergin K.L."/>
            <person name="Giovannoni S.J."/>
        </authorList>
    </citation>
    <scope>NUCLEOTIDE SEQUENCE [LARGE SCALE GENOMIC DNA]</scope>
    <source>
        <strain evidence="2">DSM 26914 / JCM 13377 / KCTC 12554 / HTCC2601</strain>
    </source>
</reference>
<comment type="caution">
    <text evidence="1">The sequence shown here is derived from an EMBL/GenBank/DDBJ whole genome shotgun (WGS) entry which is preliminary data.</text>
</comment>
<proteinExistence type="predicted"/>
<sequence length="48" mass="5746">MPGDFCDVVPFEKRFEATETAPQMLKTDREDVKQIRVENEYGRRHCSW</sequence>
<evidence type="ECO:0000313" key="1">
    <source>
        <dbReference type="EMBL" id="EAU45056.1"/>
    </source>
</evidence>
<accession>Q0FLP2</accession>
<dbReference type="HOGENOM" id="CLU_210168_0_0_5"/>
<dbReference type="AlphaFoldDB" id="Q0FLP2"/>
<organism evidence="1 2">
    <name type="scientific">Salipiger bermudensis (strain DSM 26914 / JCM 13377 / KCTC 12554 / HTCC2601)</name>
    <name type="common">Pelagibaca bermudensis</name>
    <dbReference type="NCBI Taxonomy" id="314265"/>
    <lineage>
        <taxon>Bacteria</taxon>
        <taxon>Pseudomonadati</taxon>
        <taxon>Pseudomonadota</taxon>
        <taxon>Alphaproteobacteria</taxon>
        <taxon>Rhodobacterales</taxon>
        <taxon>Roseobacteraceae</taxon>
        <taxon>Salipiger</taxon>
    </lineage>
</organism>
<dbReference type="EMBL" id="AATQ01000032">
    <property type="protein sequence ID" value="EAU45056.1"/>
    <property type="molecule type" value="Genomic_DNA"/>
</dbReference>
<dbReference type="Proteomes" id="UP000006230">
    <property type="component" value="Unassembled WGS sequence"/>
</dbReference>